<feature type="region of interest" description="Disordered" evidence="1">
    <location>
        <begin position="475"/>
        <end position="503"/>
    </location>
</feature>
<dbReference type="AlphaFoldDB" id="A0AA39QW66"/>
<sequence>MAFNALPLSPTSPPDIRIFSLAFDQLPTEVMVTDHLLQLQINEHIASCLDSDEDIQNFRLICQATNVAVTHSRCGLWRELYARRYDVRPGMKGLDVKMTYMIRTRWLRRINPSFYIGQEFREQECLVKLRDLVVESYAGVAVGYKGGLSNNLQEIDRFLKRSNFLNKVLSPIYRRSDVNPRMLILQLVLSHWQLDLSIGFLTYGFGYSKHAVYSHPEKYPLFLDEDCMKINTIFLLHIVNFFKYHLTNEKEDTLFRAYSQLENSQKPRAWDGPLQQGRGIPGVKKLGRHWKGSYAYLDPQAMERIRSLQPEEGRDPVDNINADDGFQTLELDFSHEANAVPWPRAFETHLHALPTNKLCKKLHKISKPKAPRLRPTRPLFEPEIDTGLETPPDSPTAGAPQQQFPGVPHPTSDLPPTPTSPPPVLYPKKGHNFLQFIGSGIDAEPYLCSGIVHPIPPQDEIPGWQRVTMMKYFGSDKPKKRGSNPSHNPFTPPADDEDDDDIEFDEDVGIDGSCWCYDGVVLPGGMIMVGRWWSPIDDSEDMECVGPFIFWNVEEP</sequence>
<reference evidence="2" key="1">
    <citation type="submission" date="2023-03" db="EMBL/GenBank/DDBJ databases">
        <title>Complete genome of Cladonia borealis.</title>
        <authorList>
            <person name="Park H."/>
        </authorList>
    </citation>
    <scope>NUCLEOTIDE SEQUENCE</scope>
    <source>
        <strain evidence="2">ANT050790</strain>
    </source>
</reference>
<organism evidence="2 3">
    <name type="scientific">Cladonia borealis</name>
    <dbReference type="NCBI Taxonomy" id="184061"/>
    <lineage>
        <taxon>Eukaryota</taxon>
        <taxon>Fungi</taxon>
        <taxon>Dikarya</taxon>
        <taxon>Ascomycota</taxon>
        <taxon>Pezizomycotina</taxon>
        <taxon>Lecanoromycetes</taxon>
        <taxon>OSLEUM clade</taxon>
        <taxon>Lecanoromycetidae</taxon>
        <taxon>Lecanorales</taxon>
        <taxon>Lecanorineae</taxon>
        <taxon>Cladoniaceae</taxon>
        <taxon>Cladonia</taxon>
    </lineage>
</organism>
<name>A0AA39QW66_9LECA</name>
<keyword evidence="3" id="KW-1185">Reference proteome</keyword>
<proteinExistence type="predicted"/>
<accession>A0AA39QW66</accession>
<feature type="compositionally biased region" description="Basic residues" evidence="1">
    <location>
        <begin position="366"/>
        <end position="375"/>
    </location>
</feature>
<protein>
    <submittedName>
        <fullName evidence="2">Uncharacterized protein</fullName>
    </submittedName>
</protein>
<feature type="compositionally biased region" description="Pro residues" evidence="1">
    <location>
        <begin position="413"/>
        <end position="424"/>
    </location>
</feature>
<dbReference type="Proteomes" id="UP001166286">
    <property type="component" value="Unassembled WGS sequence"/>
</dbReference>
<comment type="caution">
    <text evidence="2">The sequence shown here is derived from an EMBL/GenBank/DDBJ whole genome shotgun (WGS) entry which is preliminary data.</text>
</comment>
<dbReference type="EMBL" id="JAFEKC020000018">
    <property type="protein sequence ID" value="KAK0509439.1"/>
    <property type="molecule type" value="Genomic_DNA"/>
</dbReference>
<feature type="compositionally biased region" description="Acidic residues" evidence="1">
    <location>
        <begin position="494"/>
        <end position="503"/>
    </location>
</feature>
<feature type="region of interest" description="Disordered" evidence="1">
    <location>
        <begin position="366"/>
        <end position="424"/>
    </location>
</feature>
<evidence type="ECO:0000256" key="1">
    <source>
        <dbReference type="SAM" id="MobiDB-lite"/>
    </source>
</evidence>
<gene>
    <name evidence="2" type="ORF">JMJ35_007833</name>
</gene>
<evidence type="ECO:0000313" key="3">
    <source>
        <dbReference type="Proteomes" id="UP001166286"/>
    </source>
</evidence>
<evidence type="ECO:0000313" key="2">
    <source>
        <dbReference type="EMBL" id="KAK0509439.1"/>
    </source>
</evidence>